<evidence type="ECO:0000256" key="7">
    <source>
        <dbReference type="ARBA" id="ARBA00023114"/>
    </source>
</evidence>
<evidence type="ECO:0000313" key="16">
    <source>
        <dbReference type="Proteomes" id="UP000294412"/>
    </source>
</evidence>
<dbReference type="InterPro" id="IPR011250">
    <property type="entry name" value="OMP/PagP_B-barrel"/>
</dbReference>
<dbReference type="PRINTS" id="PR01021">
    <property type="entry name" value="OMPADOMAIN"/>
</dbReference>
<evidence type="ECO:0000256" key="9">
    <source>
        <dbReference type="ARBA" id="ARBA00023157"/>
    </source>
</evidence>
<evidence type="ECO:0000256" key="6">
    <source>
        <dbReference type="ARBA" id="ARBA00023065"/>
    </source>
</evidence>
<dbReference type="CDD" id="cd07185">
    <property type="entry name" value="OmpA_C-like"/>
    <property type="match status" value="1"/>
</dbReference>
<keyword evidence="5" id="KW-0812">Transmembrane</keyword>
<dbReference type="OrthoDB" id="1149075at2"/>
<name>A0A451D2T1_9GAMM</name>
<dbReference type="PANTHER" id="PTHR30329:SF21">
    <property type="entry name" value="LIPOPROTEIN YIAD-RELATED"/>
    <property type="match status" value="1"/>
</dbReference>
<dbReference type="RefSeq" id="WP_157993659.1">
    <property type="nucleotide sequence ID" value="NZ_LR217703.1"/>
</dbReference>
<dbReference type="AlphaFoldDB" id="A0A451D2T1"/>
<dbReference type="InterPro" id="IPR006665">
    <property type="entry name" value="OmpA-like"/>
</dbReference>
<evidence type="ECO:0000256" key="13">
    <source>
        <dbReference type="SAM" id="SignalP"/>
    </source>
</evidence>
<evidence type="ECO:0000259" key="14">
    <source>
        <dbReference type="PROSITE" id="PS51123"/>
    </source>
</evidence>
<dbReference type="Proteomes" id="UP000294412">
    <property type="component" value="Chromosome"/>
</dbReference>
<reference evidence="15 16" key="1">
    <citation type="submission" date="2019-02" db="EMBL/GenBank/DDBJ databases">
        <authorList>
            <person name="Manzano-Marin A."/>
            <person name="Manzano-Marin A."/>
        </authorList>
    </citation>
    <scope>NUCLEOTIDE SEQUENCE [LARGE SCALE GENOMIC DNA]</scope>
    <source>
        <strain evidence="15 16">ErCicuneomaculata</strain>
    </source>
</reference>
<dbReference type="NCBIfam" id="NF008071">
    <property type="entry name" value="PRK10808.1"/>
    <property type="match status" value="1"/>
</dbReference>
<dbReference type="SUPFAM" id="SSF103088">
    <property type="entry name" value="OmpA-like"/>
    <property type="match status" value="1"/>
</dbReference>
<dbReference type="InterPro" id="IPR050330">
    <property type="entry name" value="Bact_OuterMem_StrucFunc"/>
</dbReference>
<evidence type="ECO:0000256" key="5">
    <source>
        <dbReference type="ARBA" id="ARBA00022692"/>
    </source>
</evidence>
<keyword evidence="4" id="KW-1134">Transmembrane beta strand</keyword>
<proteinExistence type="inferred from homology"/>
<accession>A0A451D2T1</accession>
<dbReference type="GO" id="GO:0006811">
    <property type="term" value="P:monoatomic ion transport"/>
    <property type="evidence" value="ECO:0007669"/>
    <property type="project" value="UniProtKB-KW"/>
</dbReference>
<dbReference type="EMBL" id="LR217703">
    <property type="protein sequence ID" value="VFP79963.1"/>
    <property type="molecule type" value="Genomic_DNA"/>
</dbReference>
<protein>
    <recommendedName>
        <fullName evidence="11">Outer membrane protein A</fullName>
    </recommendedName>
</protein>
<keyword evidence="6" id="KW-0406">Ion transport</keyword>
<evidence type="ECO:0000256" key="10">
    <source>
        <dbReference type="ARBA" id="ARBA00023237"/>
    </source>
</evidence>
<dbReference type="GO" id="GO:0009279">
    <property type="term" value="C:cell outer membrane"/>
    <property type="evidence" value="ECO:0007669"/>
    <property type="project" value="UniProtKB-SubCell"/>
</dbReference>
<dbReference type="GO" id="GO:0046930">
    <property type="term" value="C:pore complex"/>
    <property type="evidence" value="ECO:0007669"/>
    <property type="project" value="UniProtKB-KW"/>
</dbReference>
<keyword evidence="9" id="KW-1015">Disulfide bond</keyword>
<keyword evidence="13" id="KW-0732">Signal</keyword>
<gene>
    <name evidence="15" type="primary">ompA</name>
    <name evidence="15" type="ORF">ERCICUMA2628_474</name>
</gene>
<evidence type="ECO:0000256" key="3">
    <source>
        <dbReference type="ARBA" id="ARBA00022448"/>
    </source>
</evidence>
<dbReference type="InterPro" id="IPR000498">
    <property type="entry name" value="OmpA-like_TM_dom"/>
</dbReference>
<feature type="signal peptide" evidence="13">
    <location>
        <begin position="1"/>
        <end position="21"/>
    </location>
</feature>
<keyword evidence="7" id="KW-0626">Porin</keyword>
<dbReference type="PRINTS" id="PR01022">
    <property type="entry name" value="OUTRMMBRANEA"/>
</dbReference>
<feature type="domain" description="OmpA-like" evidence="14">
    <location>
        <begin position="217"/>
        <end position="345"/>
    </location>
</feature>
<feature type="chain" id="PRO_5019078166" description="Outer membrane protein A" evidence="13">
    <location>
        <begin position="22"/>
        <end position="353"/>
    </location>
</feature>
<dbReference type="Gene3D" id="2.40.160.20">
    <property type="match status" value="1"/>
</dbReference>
<keyword evidence="8 12" id="KW-0472">Membrane</keyword>
<evidence type="ECO:0000256" key="1">
    <source>
        <dbReference type="ARBA" id="ARBA00004571"/>
    </source>
</evidence>
<keyword evidence="10" id="KW-0998">Cell outer membrane</keyword>
<dbReference type="GO" id="GO:0015288">
    <property type="term" value="F:porin activity"/>
    <property type="evidence" value="ECO:0007669"/>
    <property type="project" value="UniProtKB-KW"/>
</dbReference>
<dbReference type="SUPFAM" id="SSF56925">
    <property type="entry name" value="OMPA-like"/>
    <property type="match status" value="1"/>
</dbReference>
<evidence type="ECO:0000256" key="4">
    <source>
        <dbReference type="ARBA" id="ARBA00022452"/>
    </source>
</evidence>
<comment type="subcellular location">
    <subcellularLocation>
        <location evidence="1">Cell outer membrane</location>
        <topology evidence="1">Multi-pass membrane protein</topology>
    </subcellularLocation>
</comment>
<evidence type="ECO:0000256" key="2">
    <source>
        <dbReference type="ARBA" id="ARBA00005710"/>
    </source>
</evidence>
<dbReference type="PANTHER" id="PTHR30329">
    <property type="entry name" value="STATOR ELEMENT OF FLAGELLAR MOTOR COMPLEX"/>
    <property type="match status" value="1"/>
</dbReference>
<dbReference type="PROSITE" id="PS51123">
    <property type="entry name" value="OMPA_2"/>
    <property type="match status" value="1"/>
</dbReference>
<evidence type="ECO:0000256" key="11">
    <source>
        <dbReference type="ARBA" id="ARBA00029539"/>
    </source>
</evidence>
<comment type="similarity">
    <text evidence="2">Belongs to the outer membrane OOP (TC 1.B.6) superfamily. OmpA family.</text>
</comment>
<evidence type="ECO:0000313" key="15">
    <source>
        <dbReference type="EMBL" id="VFP79963.1"/>
    </source>
</evidence>
<dbReference type="InterPro" id="IPR006664">
    <property type="entry name" value="OMP_bac"/>
</dbReference>
<dbReference type="Pfam" id="PF01389">
    <property type="entry name" value="OmpA_membrane"/>
    <property type="match status" value="1"/>
</dbReference>
<dbReference type="InterPro" id="IPR036737">
    <property type="entry name" value="OmpA-like_sf"/>
</dbReference>
<sequence length="353" mass="39166" precursor="true">MKKTAIAIAVALASFATITQATPKNNTWYTGIQSGLSHYDDTKYYGNNYQDNDGKTHKSQLGSSAFFGYQANPYLSFDVRYDWLGRMPNKGTKIHGSFQAQGVQLATKISYPIAPNVDVYTRLGSMAWHAESKQTNPTHPHMHSKTTNVSPLIGCGIEYEITKNWATHVDYQWTNNIGDAKTVGARPDNNLLSLGVTYRFGQDNIETIETPESSSVSENNHFTLKSDVLFNFNQTTLTSDGQKILDQLYNQLSNLDTKDASILVVGYSDRIGSNLYNQKLSEKRSQSVADYLIEKGVPADQITVRGSGKSNPISSHTCESINDRKSLMVCLAPDRRVEVEVKDIQDIIIPSSS</sequence>
<dbReference type="Gene3D" id="3.30.1330.60">
    <property type="entry name" value="OmpA-like domain"/>
    <property type="match status" value="1"/>
</dbReference>
<dbReference type="InterPro" id="IPR002368">
    <property type="entry name" value="OmpA"/>
</dbReference>
<dbReference type="Pfam" id="PF00691">
    <property type="entry name" value="OmpA"/>
    <property type="match status" value="1"/>
</dbReference>
<evidence type="ECO:0000256" key="12">
    <source>
        <dbReference type="PROSITE-ProRule" id="PRU00473"/>
    </source>
</evidence>
<keyword evidence="3" id="KW-0813">Transport</keyword>
<evidence type="ECO:0000256" key="8">
    <source>
        <dbReference type="ARBA" id="ARBA00023136"/>
    </source>
</evidence>
<organism evidence="15 16">
    <name type="scientific">Candidatus Erwinia haradaeae</name>
    <dbReference type="NCBI Taxonomy" id="1922217"/>
    <lineage>
        <taxon>Bacteria</taxon>
        <taxon>Pseudomonadati</taxon>
        <taxon>Pseudomonadota</taxon>
        <taxon>Gammaproteobacteria</taxon>
        <taxon>Enterobacterales</taxon>
        <taxon>Erwiniaceae</taxon>
        <taxon>Erwinia</taxon>
    </lineage>
</organism>